<organism evidence="1 2">
    <name type="scientific">Neptunomonas phycophila</name>
    <dbReference type="NCBI Taxonomy" id="1572645"/>
    <lineage>
        <taxon>Bacteria</taxon>
        <taxon>Pseudomonadati</taxon>
        <taxon>Pseudomonadota</taxon>
        <taxon>Gammaproteobacteria</taxon>
        <taxon>Oceanospirillales</taxon>
        <taxon>Oceanospirillaceae</taxon>
        <taxon>Neptunomonas</taxon>
    </lineage>
</organism>
<dbReference type="EMBL" id="JAUOPG010000016">
    <property type="protein sequence ID" value="MDO6455345.1"/>
    <property type="molecule type" value="Genomic_DNA"/>
</dbReference>
<gene>
    <name evidence="1" type="ORF">Q4490_17420</name>
</gene>
<evidence type="ECO:0008006" key="3">
    <source>
        <dbReference type="Google" id="ProtNLM"/>
    </source>
</evidence>
<protein>
    <recommendedName>
        <fullName evidence="3">Acyltransferase</fullName>
    </recommendedName>
</protein>
<dbReference type="InterPro" id="IPR011004">
    <property type="entry name" value="Trimer_LpxA-like_sf"/>
</dbReference>
<dbReference type="RefSeq" id="WP_303552400.1">
    <property type="nucleotide sequence ID" value="NZ_JAUOPG010000016.1"/>
</dbReference>
<proteinExistence type="predicted"/>
<evidence type="ECO:0000313" key="1">
    <source>
        <dbReference type="EMBL" id="MDO6455345.1"/>
    </source>
</evidence>
<evidence type="ECO:0000313" key="2">
    <source>
        <dbReference type="Proteomes" id="UP001169862"/>
    </source>
</evidence>
<sequence>MSLIEKLKFFISNNFVNKKEKINGKPNSDVSEETLLVNSNVKKPSFFVTNKDSNFIDVESSESLRGKVELEGSNNRVFFGCGVKFHCDLKIQGNGNEVFIGEDCVIRGRILIKGNNQKVHVGHKSTFGSVYMLCQENSNITIGNWCMFSRDVEIRTTDAHSVVDIETNKRINIPKSISIGDHVWVGVGCLLSKGSVISSDSIVGAYAFVNDEFPESNVVLAGTPASVVKKGVTWNRGRKSKYSDEELYHWKREKQD</sequence>
<comment type="caution">
    <text evidence="1">The sequence shown here is derived from an EMBL/GenBank/DDBJ whole genome shotgun (WGS) entry which is preliminary data.</text>
</comment>
<dbReference type="InterPro" id="IPR051159">
    <property type="entry name" value="Hexapeptide_acetyltransf"/>
</dbReference>
<dbReference type="PANTHER" id="PTHR23416">
    <property type="entry name" value="SIALIC ACID SYNTHASE-RELATED"/>
    <property type="match status" value="1"/>
</dbReference>
<reference evidence="1" key="1">
    <citation type="submission" date="2023-07" db="EMBL/GenBank/DDBJ databases">
        <title>Genome content predicts the carbon catabolic preferences of heterotrophic bacteria.</title>
        <authorList>
            <person name="Gralka M."/>
        </authorList>
    </citation>
    <scope>NUCLEOTIDE SEQUENCE</scope>
    <source>
        <strain evidence="1">I2M16</strain>
    </source>
</reference>
<dbReference type="AlphaFoldDB" id="A0AAW7XMR9"/>
<accession>A0AAW7XMR9</accession>
<dbReference type="Gene3D" id="2.160.10.10">
    <property type="entry name" value="Hexapeptide repeat proteins"/>
    <property type="match status" value="1"/>
</dbReference>
<name>A0AAW7XMR9_9GAMM</name>
<dbReference type="SUPFAM" id="SSF51161">
    <property type="entry name" value="Trimeric LpxA-like enzymes"/>
    <property type="match status" value="1"/>
</dbReference>
<dbReference type="Proteomes" id="UP001169862">
    <property type="component" value="Unassembled WGS sequence"/>
</dbReference>